<name>A0A6M5YX60_9BACT</name>
<dbReference type="AlphaFoldDB" id="A0A6M5YX60"/>
<gene>
    <name evidence="2" type="ORF">FTUN_6292</name>
</gene>
<evidence type="ECO:0000256" key="1">
    <source>
        <dbReference type="SAM" id="MobiDB-lite"/>
    </source>
</evidence>
<dbReference type="Proteomes" id="UP000503447">
    <property type="component" value="Chromosome"/>
</dbReference>
<keyword evidence="3" id="KW-1185">Reference proteome</keyword>
<proteinExistence type="predicted"/>
<protein>
    <submittedName>
        <fullName evidence="2">Uncharacterized protein</fullName>
    </submittedName>
</protein>
<sequence>MAHRRLYNRAPLVSARSGVAAPAARAGRSRPRLGDTLSGQPPTFNGNIANLYEVVGEEREVSKAGFSPEGGKSQRTWQITPANNTDLINSLTAILGTCNYTASGTGKLNRTLPQADPLYAWMYASSIPTIEGYGQYTKVSADPQLEAPGFPSGALWDQYNLSVESLPRPFPVLPDSAINTYVDTYYPETGGGTTNVLYTVAQEQNRYCSWDMQPQADYVTQQKGRMTFNSSDVANNASLNAMPRWYLPNSLYTVTWFLVPIRLVISSDSYITRWRGRINQNEMYGPDSFKFNKGELLYLNYSVKLFTPPVQKLVPLGGTGGDIVSTEKFCNLTLTFLYTTRTLISEPSVAPTNKNFVVGGHNLLPWNDGGFRYAQTVSTDPASPLPNQPAFLSAPLETLWTDCDSPQSA</sequence>
<evidence type="ECO:0000313" key="3">
    <source>
        <dbReference type="Proteomes" id="UP000503447"/>
    </source>
</evidence>
<accession>A0A6M5YX60</accession>
<reference evidence="3" key="1">
    <citation type="submission" date="2020-05" db="EMBL/GenBank/DDBJ databases">
        <title>Frigoriglobus tundricola gen. nov., sp. nov., a psychrotolerant cellulolytic planctomycete of the family Gemmataceae with two divergent copies of 16S rRNA gene.</title>
        <authorList>
            <person name="Kulichevskaya I.S."/>
            <person name="Ivanova A.A."/>
            <person name="Naumoff D.G."/>
            <person name="Beletsky A.V."/>
            <person name="Rijpstra W.I.C."/>
            <person name="Sinninghe Damste J.S."/>
            <person name="Mardanov A.V."/>
            <person name="Ravin N.V."/>
            <person name="Dedysh S.N."/>
        </authorList>
    </citation>
    <scope>NUCLEOTIDE SEQUENCE [LARGE SCALE GENOMIC DNA]</scope>
    <source>
        <strain evidence="3">PL17</strain>
    </source>
</reference>
<feature type="region of interest" description="Disordered" evidence="1">
    <location>
        <begin position="18"/>
        <end position="44"/>
    </location>
</feature>
<organism evidence="2 3">
    <name type="scientific">Frigoriglobus tundricola</name>
    <dbReference type="NCBI Taxonomy" id="2774151"/>
    <lineage>
        <taxon>Bacteria</taxon>
        <taxon>Pseudomonadati</taxon>
        <taxon>Planctomycetota</taxon>
        <taxon>Planctomycetia</taxon>
        <taxon>Gemmatales</taxon>
        <taxon>Gemmataceae</taxon>
        <taxon>Frigoriglobus</taxon>
    </lineage>
</organism>
<dbReference type="EMBL" id="CP053452">
    <property type="protein sequence ID" value="QJW98697.1"/>
    <property type="molecule type" value="Genomic_DNA"/>
</dbReference>
<dbReference type="KEGG" id="ftj:FTUN_6292"/>
<evidence type="ECO:0000313" key="2">
    <source>
        <dbReference type="EMBL" id="QJW98697.1"/>
    </source>
</evidence>